<feature type="domain" description="Periplasmic copper-binding protein NosD beta helix" evidence="3">
    <location>
        <begin position="206"/>
        <end position="350"/>
    </location>
</feature>
<dbReference type="STRING" id="1186196.SAMN04489841_4169"/>
<dbReference type="InterPro" id="IPR007742">
    <property type="entry name" value="NosD_dom"/>
</dbReference>
<dbReference type="InterPro" id="IPR011050">
    <property type="entry name" value="Pectin_lyase_fold/virulence"/>
</dbReference>
<dbReference type="AlphaFoldDB" id="A0A1H9QD16"/>
<accession>A0A1H9QD16</accession>
<name>A0A1H9QD16_9EURY</name>
<evidence type="ECO:0000259" key="4">
    <source>
        <dbReference type="Pfam" id="PF13229"/>
    </source>
</evidence>
<evidence type="ECO:0000256" key="1">
    <source>
        <dbReference type="ARBA" id="ARBA00022737"/>
    </source>
</evidence>
<dbReference type="OrthoDB" id="240539at2157"/>
<dbReference type="RefSeq" id="WP_090621271.1">
    <property type="nucleotide sequence ID" value="NZ_FOFD01000006.1"/>
</dbReference>
<dbReference type="PANTHER" id="PTHR22990">
    <property type="entry name" value="F-BOX ONLY PROTEIN"/>
    <property type="match status" value="1"/>
</dbReference>
<evidence type="ECO:0000313" key="5">
    <source>
        <dbReference type="EMBL" id="SER58310.1"/>
    </source>
</evidence>
<keyword evidence="1" id="KW-0677">Repeat</keyword>
<reference evidence="6" key="1">
    <citation type="submission" date="2016-10" db="EMBL/GenBank/DDBJ databases">
        <authorList>
            <person name="Varghese N."/>
            <person name="Submissions S."/>
        </authorList>
    </citation>
    <scope>NUCLEOTIDE SEQUENCE [LARGE SCALE GENOMIC DNA]</scope>
    <source>
        <strain evidence="6">DSM 25055</strain>
    </source>
</reference>
<sequence>MQRRFGVGIGVLGALLVVLIGAVGGVSAADSCAEISGPAVIDQSGCYVINESAADSSADVHVEIRSSNVILEGAGHTIDGSDGSGTIGVYVNGSAAARLRNVTVRNLTVTDWETGLYYDASDDGAVVNVTAISNTEYGLHFDGVTTVAVEEATTDGQSGLYDAGTRIDGGSGVEVSGLESTNDDYGIYIYQGSGHTIRDSTFTGDAGVIVIDAQQVTVRDSFFEETAPSVDIDDSGDVLVDNNTVVDGSLGVLSGSNGPMNRITNNEIDESSRYATGADCYGMSIDGAADDLVANNTWTQCNSGVHIDDSERIEFGNNTITGTDGGNSDYGLWVSGGADNEIIDNEIEGNGVYPRRAGILLGTHKATLSGNTLAGNGFNLEIGTGGNWSSISHTIDATNTVEGRPVAYHVNETDVTVDPNAGWVGLVGTQNAVIDDVAFAQNNRRDVMMRYADDTVIRNVDATPSWVAVSTRDGSDRTRIADSRFDGGEGLSLREGTGATVVNTTVTNSDGHGFLLSEAPDTTFENVTVTGNDWYGIRVRNGEFGTVRVTVANSRIADNNWGGIDLYRAAQSVVRDSVVRNNDGPGLRAQRYFDDAVIAGNEITGNNGDGVTIDNEAEDTLIVDNTITDNAQNGIELGWNGFNGTIHGNVLTGNDVGIDLPDPYDNLSVSDNHFDNTRNVVFDDPAGVTNATWNASATAGTNVVGGATIGGNYWANQSGTGFSETCTDRGDGICTAAYTFETGHVDQLPLVAPDTGTAPASFDVVIESSNSPVAATETLAVNATIENVGDVSATQSITLDLDGVDVDDRSVTLEGGNSTTISLSYVTGDADVGQHIANVSSANVTDSVLVEVQNADDGDSTSDVTVNSITVANGTVPHTTPFVEAWLDDQSMLQLNLRSSEHGGYDLENNGVDRTTEFEIDLTVENVEPRLLLGAGNVTSWERTPNGTTANATDLVIRVRPVETQAIWECDGNGTCTTPDLDDWPDGGSDTATDRTNVTVSMAVDDLHAYPTGQRALLDGAIVTTDAQLFGDPVYTQAAGDQPATLSLRVGGPHYTVDGAVNTGYYETFLPDALLSAWNVTEPDQLTAAYQGTQSTLDARTAAGGMLVSLDVHYSAGTVEISASTTDDSSDDGSDGGDGNDGNDGGSSGGGSNSSPPADDGDGDDGDDAADEMNDGEADDTEDGSNGGDSDDADGSDDGTEGEDGDGTTGDDADGDTDEANETDDTNDETVPEDDSDGTPGFGAPVGMVALLIALAARVRAR</sequence>
<dbReference type="Pfam" id="PF13229">
    <property type="entry name" value="Beta_helix"/>
    <property type="match status" value="1"/>
</dbReference>
<dbReference type="Gene3D" id="2.160.20.10">
    <property type="entry name" value="Single-stranded right-handed beta-helix, Pectin lyase-like"/>
    <property type="match status" value="3"/>
</dbReference>
<feature type="domain" description="Periplasmic copper-binding protein NosD beta helix" evidence="3">
    <location>
        <begin position="73"/>
        <end position="205"/>
    </location>
</feature>
<dbReference type="EMBL" id="FOFD01000006">
    <property type="protein sequence ID" value="SER58310.1"/>
    <property type="molecule type" value="Genomic_DNA"/>
</dbReference>
<dbReference type="SMART" id="SM00710">
    <property type="entry name" value="PbH1"/>
    <property type="match status" value="17"/>
</dbReference>
<dbReference type="InterPro" id="IPR051550">
    <property type="entry name" value="SCF-Subunits/Alg-Epimerases"/>
</dbReference>
<feature type="region of interest" description="Disordered" evidence="2">
    <location>
        <begin position="1123"/>
        <end position="1245"/>
    </location>
</feature>
<dbReference type="SUPFAM" id="SSF51126">
    <property type="entry name" value="Pectin lyase-like"/>
    <property type="match status" value="3"/>
</dbReference>
<evidence type="ECO:0000313" key="6">
    <source>
        <dbReference type="Proteomes" id="UP000199114"/>
    </source>
</evidence>
<dbReference type="InterPro" id="IPR012334">
    <property type="entry name" value="Pectin_lyas_fold"/>
</dbReference>
<dbReference type="Pfam" id="PF05048">
    <property type="entry name" value="NosD"/>
    <property type="match status" value="2"/>
</dbReference>
<dbReference type="Proteomes" id="UP000199114">
    <property type="component" value="Unassembled WGS sequence"/>
</dbReference>
<evidence type="ECO:0000256" key="2">
    <source>
        <dbReference type="SAM" id="MobiDB-lite"/>
    </source>
</evidence>
<protein>
    <submittedName>
        <fullName evidence="5">PGF-CTERM protein</fullName>
    </submittedName>
</protein>
<keyword evidence="6" id="KW-1185">Reference proteome</keyword>
<dbReference type="PANTHER" id="PTHR22990:SF15">
    <property type="entry name" value="F-BOX ONLY PROTEIN 10"/>
    <property type="match status" value="1"/>
</dbReference>
<feature type="compositionally biased region" description="Gly residues" evidence="2">
    <location>
        <begin position="1136"/>
        <end position="1152"/>
    </location>
</feature>
<evidence type="ECO:0000259" key="3">
    <source>
        <dbReference type="Pfam" id="PF05048"/>
    </source>
</evidence>
<dbReference type="InterPro" id="IPR039448">
    <property type="entry name" value="Beta_helix"/>
</dbReference>
<feature type="compositionally biased region" description="Acidic residues" evidence="2">
    <location>
        <begin position="1159"/>
        <end position="1237"/>
    </location>
</feature>
<feature type="domain" description="Right handed beta helix" evidence="4">
    <location>
        <begin position="490"/>
        <end position="650"/>
    </location>
</feature>
<proteinExistence type="predicted"/>
<organism evidence="5 6">
    <name type="scientific">Natrinema salaciae</name>
    <dbReference type="NCBI Taxonomy" id="1186196"/>
    <lineage>
        <taxon>Archaea</taxon>
        <taxon>Methanobacteriati</taxon>
        <taxon>Methanobacteriota</taxon>
        <taxon>Stenosarchaea group</taxon>
        <taxon>Halobacteria</taxon>
        <taxon>Halobacteriales</taxon>
        <taxon>Natrialbaceae</taxon>
        <taxon>Natrinema</taxon>
    </lineage>
</organism>
<gene>
    <name evidence="5" type="ORF">SAMN04489841_4169</name>
</gene>
<dbReference type="InterPro" id="IPR006626">
    <property type="entry name" value="PbH1"/>
</dbReference>